<evidence type="ECO:0000313" key="2">
    <source>
        <dbReference type="Proteomes" id="UP000035709"/>
    </source>
</evidence>
<dbReference type="EMBL" id="AP014808">
    <property type="protein sequence ID" value="BAQ57479.1"/>
    <property type="molecule type" value="Genomic_DNA"/>
</dbReference>
<organism evidence="1 2">
    <name type="scientific">Lactobacillus acetotolerans</name>
    <dbReference type="NCBI Taxonomy" id="1600"/>
    <lineage>
        <taxon>Bacteria</taxon>
        <taxon>Bacillati</taxon>
        <taxon>Bacillota</taxon>
        <taxon>Bacilli</taxon>
        <taxon>Lactobacillales</taxon>
        <taxon>Lactobacillaceae</taxon>
        <taxon>Lactobacillus</taxon>
    </lineage>
</organism>
<accession>A0A0D6A440</accession>
<dbReference type="PATRIC" id="fig|1600.4.peg.1114"/>
<gene>
    <name evidence="1" type="ORF">LBAT_1090</name>
</gene>
<proteinExistence type="predicted"/>
<name>A0A0D6A440_9LACO</name>
<dbReference type="KEGG" id="lae:LBAT_1090"/>
<protein>
    <submittedName>
        <fullName evidence="1">Uncharacterized protein</fullName>
    </submittedName>
</protein>
<keyword evidence="2" id="KW-1185">Reference proteome</keyword>
<dbReference type="Proteomes" id="UP000035709">
    <property type="component" value="Chromosome"/>
</dbReference>
<evidence type="ECO:0000313" key="1">
    <source>
        <dbReference type="EMBL" id="BAQ57479.1"/>
    </source>
</evidence>
<reference evidence="1 2" key="1">
    <citation type="submission" date="2015-03" db="EMBL/GenBank/DDBJ databases">
        <title>Complete genome sequence of Lactobacillus acetotolerans NBRC 13120.</title>
        <authorList>
            <person name="Toh H."/>
            <person name="Morita H."/>
            <person name="Fujita N."/>
        </authorList>
    </citation>
    <scope>NUCLEOTIDE SEQUENCE [LARGE SCALE GENOMIC DNA]</scope>
    <source>
        <strain evidence="1 2">NBRC 13120</strain>
    </source>
</reference>
<dbReference type="AlphaFoldDB" id="A0A0D6A440"/>
<sequence length="47" mass="5581">MKGQVEISKDIDVDDDDFIVRKNDDRKYCPGCWNKNRILSIMPRHSE</sequence>